<dbReference type="Gramene" id="Zm00001eb271630_T001">
    <property type="protein sequence ID" value="Zm00001eb271630_P001"/>
    <property type="gene ID" value="Zm00001eb271630"/>
</dbReference>
<dbReference type="InParanoid" id="A0A804UAE6"/>
<dbReference type="EnsemblPlants" id="Zm00001eb271630_T001">
    <property type="protein sequence ID" value="Zm00001eb271630_P001"/>
    <property type="gene ID" value="Zm00001eb271630"/>
</dbReference>
<feature type="compositionally biased region" description="Polar residues" evidence="1">
    <location>
        <begin position="38"/>
        <end position="47"/>
    </location>
</feature>
<feature type="region of interest" description="Disordered" evidence="1">
    <location>
        <begin position="37"/>
        <end position="69"/>
    </location>
</feature>
<organism evidence="2 3">
    <name type="scientific">Zea mays</name>
    <name type="common">Maize</name>
    <dbReference type="NCBI Taxonomy" id="4577"/>
    <lineage>
        <taxon>Eukaryota</taxon>
        <taxon>Viridiplantae</taxon>
        <taxon>Streptophyta</taxon>
        <taxon>Embryophyta</taxon>
        <taxon>Tracheophyta</taxon>
        <taxon>Spermatophyta</taxon>
        <taxon>Magnoliopsida</taxon>
        <taxon>Liliopsida</taxon>
        <taxon>Poales</taxon>
        <taxon>Poaceae</taxon>
        <taxon>PACMAD clade</taxon>
        <taxon>Panicoideae</taxon>
        <taxon>Andropogonodae</taxon>
        <taxon>Andropogoneae</taxon>
        <taxon>Tripsacinae</taxon>
        <taxon>Zea</taxon>
    </lineage>
</organism>
<evidence type="ECO:0000313" key="3">
    <source>
        <dbReference type="Proteomes" id="UP000007305"/>
    </source>
</evidence>
<evidence type="ECO:0000313" key="2">
    <source>
        <dbReference type="EnsemblPlants" id="Zm00001eb271630_P001"/>
    </source>
</evidence>
<keyword evidence="3" id="KW-1185">Reference proteome</keyword>
<evidence type="ECO:0000256" key="1">
    <source>
        <dbReference type="SAM" id="MobiDB-lite"/>
    </source>
</evidence>
<proteinExistence type="predicted"/>
<reference evidence="3" key="1">
    <citation type="journal article" date="2009" name="Science">
        <title>The B73 maize genome: complexity, diversity, and dynamics.</title>
        <authorList>
            <person name="Schnable P.S."/>
            <person name="Ware D."/>
            <person name="Fulton R.S."/>
            <person name="Stein J.C."/>
            <person name="Wei F."/>
            <person name="Pasternak S."/>
            <person name="Liang C."/>
            <person name="Zhang J."/>
            <person name="Fulton L."/>
            <person name="Graves T.A."/>
            <person name="Minx P."/>
            <person name="Reily A.D."/>
            <person name="Courtney L."/>
            <person name="Kruchowski S.S."/>
            <person name="Tomlinson C."/>
            <person name="Strong C."/>
            <person name="Delehaunty K."/>
            <person name="Fronick C."/>
            <person name="Courtney B."/>
            <person name="Rock S.M."/>
            <person name="Belter E."/>
            <person name="Du F."/>
            <person name="Kim K."/>
            <person name="Abbott R.M."/>
            <person name="Cotton M."/>
            <person name="Levy A."/>
            <person name="Marchetto P."/>
            <person name="Ochoa K."/>
            <person name="Jackson S.M."/>
            <person name="Gillam B."/>
            <person name="Chen W."/>
            <person name="Yan L."/>
            <person name="Higginbotham J."/>
            <person name="Cardenas M."/>
            <person name="Waligorski J."/>
            <person name="Applebaum E."/>
            <person name="Phelps L."/>
            <person name="Falcone J."/>
            <person name="Kanchi K."/>
            <person name="Thane T."/>
            <person name="Scimone A."/>
            <person name="Thane N."/>
            <person name="Henke J."/>
            <person name="Wang T."/>
            <person name="Ruppert J."/>
            <person name="Shah N."/>
            <person name="Rotter K."/>
            <person name="Hodges J."/>
            <person name="Ingenthron E."/>
            <person name="Cordes M."/>
            <person name="Kohlberg S."/>
            <person name="Sgro J."/>
            <person name="Delgado B."/>
            <person name="Mead K."/>
            <person name="Chinwalla A."/>
            <person name="Leonard S."/>
            <person name="Crouse K."/>
            <person name="Collura K."/>
            <person name="Kudrna D."/>
            <person name="Currie J."/>
            <person name="He R."/>
            <person name="Angelova A."/>
            <person name="Rajasekar S."/>
            <person name="Mueller T."/>
            <person name="Lomeli R."/>
            <person name="Scara G."/>
            <person name="Ko A."/>
            <person name="Delaney K."/>
            <person name="Wissotski M."/>
            <person name="Lopez G."/>
            <person name="Campos D."/>
            <person name="Braidotti M."/>
            <person name="Ashley E."/>
            <person name="Golser W."/>
            <person name="Kim H."/>
            <person name="Lee S."/>
            <person name="Lin J."/>
            <person name="Dujmic Z."/>
            <person name="Kim W."/>
            <person name="Talag J."/>
            <person name="Zuccolo A."/>
            <person name="Fan C."/>
            <person name="Sebastian A."/>
            <person name="Kramer M."/>
            <person name="Spiegel L."/>
            <person name="Nascimento L."/>
            <person name="Zutavern T."/>
            <person name="Miller B."/>
            <person name="Ambroise C."/>
            <person name="Muller S."/>
            <person name="Spooner W."/>
            <person name="Narechania A."/>
            <person name="Ren L."/>
            <person name="Wei S."/>
            <person name="Kumari S."/>
            <person name="Faga B."/>
            <person name="Levy M.J."/>
            <person name="McMahan L."/>
            <person name="Van Buren P."/>
            <person name="Vaughn M.W."/>
            <person name="Ying K."/>
            <person name="Yeh C.-T."/>
            <person name="Emrich S.J."/>
            <person name="Jia Y."/>
            <person name="Kalyanaraman A."/>
            <person name="Hsia A.-P."/>
            <person name="Barbazuk W.B."/>
            <person name="Baucom R.S."/>
            <person name="Brutnell T.P."/>
            <person name="Carpita N.C."/>
            <person name="Chaparro C."/>
            <person name="Chia J.-M."/>
            <person name="Deragon J.-M."/>
            <person name="Estill J.C."/>
            <person name="Fu Y."/>
            <person name="Jeddeloh J.A."/>
            <person name="Han Y."/>
            <person name="Lee H."/>
            <person name="Li P."/>
            <person name="Lisch D.R."/>
            <person name="Liu S."/>
            <person name="Liu Z."/>
            <person name="Nagel D.H."/>
            <person name="McCann M.C."/>
            <person name="SanMiguel P."/>
            <person name="Myers A.M."/>
            <person name="Nettleton D."/>
            <person name="Nguyen J."/>
            <person name="Penning B.W."/>
            <person name="Ponnala L."/>
            <person name="Schneider K.L."/>
            <person name="Schwartz D.C."/>
            <person name="Sharma A."/>
            <person name="Soderlund C."/>
            <person name="Springer N.M."/>
            <person name="Sun Q."/>
            <person name="Wang H."/>
            <person name="Waterman M."/>
            <person name="Westerman R."/>
            <person name="Wolfgruber T.K."/>
            <person name="Yang L."/>
            <person name="Yu Y."/>
            <person name="Zhang L."/>
            <person name="Zhou S."/>
            <person name="Zhu Q."/>
            <person name="Bennetzen J.L."/>
            <person name="Dawe R.K."/>
            <person name="Jiang J."/>
            <person name="Jiang N."/>
            <person name="Presting G.G."/>
            <person name="Wessler S.R."/>
            <person name="Aluru S."/>
            <person name="Martienssen R.A."/>
            <person name="Clifton S.W."/>
            <person name="McCombie W.R."/>
            <person name="Wing R.A."/>
            <person name="Wilson R.K."/>
        </authorList>
    </citation>
    <scope>NUCLEOTIDE SEQUENCE [LARGE SCALE GENOMIC DNA]</scope>
    <source>
        <strain evidence="3">cv. B73</strain>
    </source>
</reference>
<protein>
    <submittedName>
        <fullName evidence="2">Uncharacterized protein</fullName>
    </submittedName>
</protein>
<reference evidence="2" key="2">
    <citation type="submission" date="2019-07" db="EMBL/GenBank/DDBJ databases">
        <authorList>
            <person name="Seetharam A."/>
            <person name="Woodhouse M."/>
            <person name="Cannon E."/>
        </authorList>
    </citation>
    <scope>NUCLEOTIDE SEQUENCE [LARGE SCALE GENOMIC DNA]</scope>
    <source>
        <strain evidence="2">cv. B73</strain>
    </source>
</reference>
<reference evidence="2" key="3">
    <citation type="submission" date="2021-05" db="UniProtKB">
        <authorList>
            <consortium name="EnsemblPlants"/>
        </authorList>
    </citation>
    <scope>IDENTIFICATION</scope>
    <source>
        <strain evidence="2">cv. B73</strain>
    </source>
</reference>
<dbReference type="AlphaFoldDB" id="A0A804UAE6"/>
<dbReference type="Proteomes" id="UP000007305">
    <property type="component" value="Chromosome 6"/>
</dbReference>
<name>A0A804UAE6_MAIZE</name>
<accession>A0A804UAE6</accession>
<sequence length="69" mass="6813">MTAKFTTSADAPASVRLSAAAQAAAIQPSSPRFFCSSLAGTNPTSPASPLPGAGREQNGVGEAGVREHG</sequence>